<evidence type="ECO:0008006" key="4">
    <source>
        <dbReference type="Google" id="ProtNLM"/>
    </source>
</evidence>
<proteinExistence type="predicted"/>
<dbReference type="AlphaFoldDB" id="A0A2R5ETV3"/>
<name>A0A2R5ETV3_9BACL</name>
<keyword evidence="3" id="KW-1185">Reference proteome</keyword>
<evidence type="ECO:0000256" key="1">
    <source>
        <dbReference type="SAM" id="MobiDB-lite"/>
    </source>
</evidence>
<evidence type="ECO:0000313" key="2">
    <source>
        <dbReference type="EMBL" id="GBG09575.1"/>
    </source>
</evidence>
<feature type="compositionally biased region" description="Low complexity" evidence="1">
    <location>
        <begin position="262"/>
        <end position="292"/>
    </location>
</feature>
<dbReference type="RefSeq" id="WP_108994287.1">
    <property type="nucleotide sequence ID" value="NZ_BDQX01000243.1"/>
</dbReference>
<feature type="region of interest" description="Disordered" evidence="1">
    <location>
        <begin position="230"/>
        <end position="292"/>
    </location>
</feature>
<sequence>MNISQMMRGLLGEVTSGETRAMELKVGQVVRGVVLQALDNNEAIVGINGVQVRAKLEMALQPGQSAMLQVQPETNGSLILLKAVDLNSSGLLDDTFREYAKLLGLPDQKWALALIRGLRQEGFAFNRTTAMAFQQAAAAMPKGADAEQWMTAAATAFKRGMPMTATTISSLQQVMFGKPAHELLDQLQRQLTGMGATASGDVPETGAGSESRTAASRVLALLQQGASLLDDALSPHGSTPSNTSGRPAADGGMLHVDGRSAGKGAATAEGGANGTSGADGRTAQADSGAAAARAAQGSQNNWLGQLMKWMGVDHELQLAKASTDTNGQASAAPGSKNLAAGDGDANAVSARTGQASGEAAAAGRNAVTAPSGSGHSTTAQPTAQNMAVPQTTNLLQQAMTPRSGAETPAGTQVPAGAQETAAAVRVDGQGAAVAARMAGMLATDGPIGNDLNVPAQGQTSTPPSGGVGTESLKSALMLLAGGADTPPHVKETAQQLIGQITGQQLLLAPERNNSVFTHVTMFIPLKDASGEQTASVQIQTRRGRRGELDADNCRLLFNLSMRTLGDTLVDVHITDKIVSLQLWNDHPAIAKLTDGSRETLTERLNEMGYQLLSIRTKPLVGNESDGSEPGTASGSAKSSKSAAPPSEAWLTAARYKGVDYRA</sequence>
<comment type="caution">
    <text evidence="2">The sequence shown here is derived from an EMBL/GenBank/DDBJ whole genome shotgun (WGS) entry which is preliminary data.</text>
</comment>
<feature type="compositionally biased region" description="Polar residues" evidence="1">
    <location>
        <begin position="236"/>
        <end position="245"/>
    </location>
</feature>
<evidence type="ECO:0000313" key="3">
    <source>
        <dbReference type="Proteomes" id="UP000245202"/>
    </source>
</evidence>
<accession>A0A2R5ETV3</accession>
<feature type="compositionally biased region" description="Low complexity" evidence="1">
    <location>
        <begin position="350"/>
        <end position="369"/>
    </location>
</feature>
<reference evidence="2 3" key="1">
    <citation type="submission" date="2017-08" db="EMBL/GenBank/DDBJ databases">
        <title>Substantial Increase in Enzyme Production by Combined Drug-Resistance Mutations in Paenibacillus agaridevorans.</title>
        <authorList>
            <person name="Tanaka Y."/>
            <person name="Funane K."/>
            <person name="Hosaka T."/>
            <person name="Shiwa Y."/>
            <person name="Fujita N."/>
            <person name="Miyazaki T."/>
            <person name="Yoshikawa H."/>
            <person name="Murakami K."/>
            <person name="Kasahara K."/>
            <person name="Inaoka T."/>
            <person name="Hiraga Y."/>
            <person name="Ochi K."/>
        </authorList>
    </citation>
    <scope>NUCLEOTIDE SEQUENCE [LARGE SCALE GENOMIC DNA]</scope>
    <source>
        <strain evidence="2 3">T-3040</strain>
    </source>
</reference>
<protein>
    <recommendedName>
        <fullName evidence="4">Flagellar hook-length control protein-like C-terminal domain-containing protein</fullName>
    </recommendedName>
</protein>
<organism evidence="2 3">
    <name type="scientific">Paenibacillus agaridevorans</name>
    <dbReference type="NCBI Taxonomy" id="171404"/>
    <lineage>
        <taxon>Bacteria</taxon>
        <taxon>Bacillati</taxon>
        <taxon>Bacillota</taxon>
        <taxon>Bacilli</taxon>
        <taxon>Bacillales</taxon>
        <taxon>Paenibacillaceae</taxon>
        <taxon>Paenibacillus</taxon>
    </lineage>
</organism>
<feature type="compositionally biased region" description="Polar residues" evidence="1">
    <location>
        <begin position="370"/>
        <end position="381"/>
    </location>
</feature>
<gene>
    <name evidence="2" type="ORF">PAT3040_04231</name>
</gene>
<feature type="compositionally biased region" description="Low complexity" evidence="1">
    <location>
        <begin position="632"/>
        <end position="645"/>
    </location>
</feature>
<dbReference type="Proteomes" id="UP000245202">
    <property type="component" value="Unassembled WGS sequence"/>
</dbReference>
<feature type="region of interest" description="Disordered" evidence="1">
    <location>
        <begin position="618"/>
        <end position="645"/>
    </location>
</feature>
<feature type="region of interest" description="Disordered" evidence="1">
    <location>
        <begin position="321"/>
        <end position="381"/>
    </location>
</feature>
<dbReference type="EMBL" id="BDQX01000243">
    <property type="protein sequence ID" value="GBG09575.1"/>
    <property type="molecule type" value="Genomic_DNA"/>
</dbReference>